<evidence type="ECO:0000313" key="1">
    <source>
        <dbReference type="EMBL" id="ANB77225.1"/>
    </source>
</evidence>
<sequence length="93" mass="10321">MYQIEIRIVEPEPLKTCLERRFDTLGPTIGVPQFCGHEDVFARNPSGSKPYPQSLAHLALVPISFGTIEVTIAGSWTCNRHARSQTGLLIDQV</sequence>
<accession>A0A160FV78</accession>
<dbReference type="KEGG" id="buz:AYM40_34580"/>
<keyword evidence="2" id="KW-1185">Reference proteome</keyword>
<organism evidence="1 2">
    <name type="scientific">Paraburkholderia phytofirmans OLGA172</name>
    <dbReference type="NCBI Taxonomy" id="1417228"/>
    <lineage>
        <taxon>Bacteria</taxon>
        <taxon>Pseudomonadati</taxon>
        <taxon>Pseudomonadota</taxon>
        <taxon>Betaproteobacteria</taxon>
        <taxon>Burkholderiales</taxon>
        <taxon>Burkholderiaceae</taxon>
        <taxon>Paraburkholderia</taxon>
    </lineage>
</organism>
<dbReference type="Proteomes" id="UP000076852">
    <property type="component" value="Chromosome 2"/>
</dbReference>
<proteinExistence type="predicted"/>
<reference evidence="1 2" key="1">
    <citation type="journal article" date="2016" name="Gene">
        <title>PacBio SMRT assembly of a complex multi-replicon genome reveals chlorocatechol degradative operon in a region of genome plasticity.</title>
        <authorList>
            <person name="Ricker N."/>
            <person name="Shen S.Y."/>
            <person name="Goordial J."/>
            <person name="Jin S."/>
            <person name="Fulthorpe R.R."/>
        </authorList>
    </citation>
    <scope>NUCLEOTIDE SEQUENCE [LARGE SCALE GENOMIC DNA]</scope>
    <source>
        <strain evidence="1 2">OLGA172</strain>
    </source>
</reference>
<dbReference type="AlphaFoldDB" id="A0A160FV78"/>
<gene>
    <name evidence="1" type="ORF">AYM40_34580</name>
</gene>
<name>A0A160FV78_9BURK</name>
<dbReference type="EMBL" id="CP014579">
    <property type="protein sequence ID" value="ANB77225.1"/>
    <property type="molecule type" value="Genomic_DNA"/>
</dbReference>
<protein>
    <submittedName>
        <fullName evidence="1">Uncharacterized protein</fullName>
    </submittedName>
</protein>
<evidence type="ECO:0000313" key="2">
    <source>
        <dbReference type="Proteomes" id="UP000076852"/>
    </source>
</evidence>